<dbReference type="AlphaFoldDB" id="X0VS47"/>
<gene>
    <name evidence="7" type="ORF">S01H1_42027</name>
</gene>
<dbReference type="InterPro" id="IPR025944">
    <property type="entry name" value="Sigma_54_int_dom_CS"/>
</dbReference>
<organism evidence="7">
    <name type="scientific">marine sediment metagenome</name>
    <dbReference type="NCBI Taxonomy" id="412755"/>
    <lineage>
        <taxon>unclassified sequences</taxon>
        <taxon>metagenomes</taxon>
        <taxon>ecological metagenomes</taxon>
    </lineage>
</organism>
<dbReference type="SUPFAM" id="SSF52540">
    <property type="entry name" value="P-loop containing nucleoside triphosphate hydrolases"/>
    <property type="match status" value="1"/>
</dbReference>
<evidence type="ECO:0000256" key="4">
    <source>
        <dbReference type="ARBA" id="ARBA00023125"/>
    </source>
</evidence>
<dbReference type="Gene3D" id="1.10.8.60">
    <property type="match status" value="1"/>
</dbReference>
<keyword evidence="3" id="KW-0805">Transcription regulation</keyword>
<name>X0VS47_9ZZZZ</name>
<keyword evidence="4" id="KW-0238">DNA-binding</keyword>
<keyword evidence="1" id="KW-0547">Nucleotide-binding</keyword>
<evidence type="ECO:0000259" key="6">
    <source>
        <dbReference type="PROSITE" id="PS50045"/>
    </source>
</evidence>
<dbReference type="EMBL" id="BARS01026684">
    <property type="protein sequence ID" value="GAG03376.1"/>
    <property type="molecule type" value="Genomic_DNA"/>
</dbReference>
<evidence type="ECO:0000256" key="5">
    <source>
        <dbReference type="ARBA" id="ARBA00023163"/>
    </source>
</evidence>
<evidence type="ECO:0000256" key="1">
    <source>
        <dbReference type="ARBA" id="ARBA00022741"/>
    </source>
</evidence>
<dbReference type="FunFam" id="3.40.50.300:FF:000006">
    <property type="entry name" value="DNA-binding transcriptional regulator NtrC"/>
    <property type="match status" value="1"/>
</dbReference>
<feature type="domain" description="Sigma-54 factor interaction" evidence="6">
    <location>
        <begin position="7"/>
        <end position="236"/>
    </location>
</feature>
<feature type="non-terminal residue" evidence="7">
    <location>
        <position position="266"/>
    </location>
</feature>
<dbReference type="InterPro" id="IPR058031">
    <property type="entry name" value="AAA_lid_NorR"/>
</dbReference>
<dbReference type="InterPro" id="IPR025662">
    <property type="entry name" value="Sigma_54_int_dom_ATP-bd_1"/>
</dbReference>
<reference evidence="7" key="1">
    <citation type="journal article" date="2014" name="Front. Microbiol.">
        <title>High frequency of phylogenetically diverse reductive dehalogenase-homologous genes in deep subseafloor sedimentary metagenomes.</title>
        <authorList>
            <person name="Kawai M."/>
            <person name="Futagami T."/>
            <person name="Toyoda A."/>
            <person name="Takaki Y."/>
            <person name="Nishi S."/>
            <person name="Hori S."/>
            <person name="Arai W."/>
            <person name="Tsubouchi T."/>
            <person name="Morono Y."/>
            <person name="Uchiyama I."/>
            <person name="Ito T."/>
            <person name="Fujiyama A."/>
            <person name="Inagaki F."/>
            <person name="Takami H."/>
        </authorList>
    </citation>
    <scope>NUCLEOTIDE SEQUENCE</scope>
    <source>
        <strain evidence="7">Expedition CK06-06</strain>
    </source>
</reference>
<dbReference type="PROSITE" id="PS00675">
    <property type="entry name" value="SIGMA54_INTERACT_1"/>
    <property type="match status" value="1"/>
</dbReference>
<proteinExistence type="predicted"/>
<accession>X0VS47</accession>
<dbReference type="PROSITE" id="PS50045">
    <property type="entry name" value="SIGMA54_INTERACT_4"/>
    <property type="match status" value="1"/>
</dbReference>
<comment type="caution">
    <text evidence="7">The sequence shown here is derived from an EMBL/GenBank/DDBJ whole genome shotgun (WGS) entry which is preliminary data.</text>
</comment>
<dbReference type="InterPro" id="IPR003593">
    <property type="entry name" value="AAA+_ATPase"/>
</dbReference>
<dbReference type="InterPro" id="IPR025943">
    <property type="entry name" value="Sigma_54_int_dom_ATP-bd_2"/>
</dbReference>
<dbReference type="PANTHER" id="PTHR32071">
    <property type="entry name" value="TRANSCRIPTIONAL REGULATORY PROTEIN"/>
    <property type="match status" value="1"/>
</dbReference>
<dbReference type="GO" id="GO:0006355">
    <property type="term" value="P:regulation of DNA-templated transcription"/>
    <property type="evidence" value="ECO:0007669"/>
    <property type="project" value="InterPro"/>
</dbReference>
<dbReference type="Pfam" id="PF25601">
    <property type="entry name" value="AAA_lid_14"/>
    <property type="match status" value="1"/>
</dbReference>
<protein>
    <recommendedName>
        <fullName evidence="6">Sigma-54 factor interaction domain-containing protein</fullName>
    </recommendedName>
</protein>
<dbReference type="Gene3D" id="3.40.50.300">
    <property type="entry name" value="P-loop containing nucleotide triphosphate hydrolases"/>
    <property type="match status" value="1"/>
</dbReference>
<dbReference type="InterPro" id="IPR027417">
    <property type="entry name" value="P-loop_NTPase"/>
</dbReference>
<evidence type="ECO:0000256" key="3">
    <source>
        <dbReference type="ARBA" id="ARBA00023015"/>
    </source>
</evidence>
<dbReference type="PROSITE" id="PS00676">
    <property type="entry name" value="SIGMA54_INTERACT_2"/>
    <property type="match status" value="1"/>
</dbReference>
<keyword evidence="2" id="KW-0067">ATP-binding</keyword>
<dbReference type="GO" id="GO:0005524">
    <property type="term" value="F:ATP binding"/>
    <property type="evidence" value="ECO:0007669"/>
    <property type="project" value="UniProtKB-KW"/>
</dbReference>
<dbReference type="InterPro" id="IPR002078">
    <property type="entry name" value="Sigma_54_int"/>
</dbReference>
<dbReference type="GO" id="GO:0003677">
    <property type="term" value="F:DNA binding"/>
    <property type="evidence" value="ECO:0007669"/>
    <property type="project" value="UniProtKB-KW"/>
</dbReference>
<feature type="non-terminal residue" evidence="7">
    <location>
        <position position="1"/>
    </location>
</feature>
<dbReference type="PROSITE" id="PS00688">
    <property type="entry name" value="SIGMA54_INTERACT_3"/>
    <property type="match status" value="1"/>
</dbReference>
<dbReference type="Pfam" id="PF00158">
    <property type="entry name" value="Sigma54_activat"/>
    <property type="match status" value="1"/>
</dbReference>
<dbReference type="SMART" id="SM00382">
    <property type="entry name" value="AAA"/>
    <property type="match status" value="1"/>
</dbReference>
<sequence length="266" mass="29107">KYDINNLVGGSEKMQQIYKAIGRVADKDVTVLIQGESGTGKELVARAIHYNSGRATGPFVPVNCVAIPENLLESEMFGHVKGAFTGATANRAGKFEQAEGGTLFLDEVTDIGLDLQGKLLRALQEQEIERVGGEGAIKLDVRVVAATNRVVAQELKEGRFREDLYYRLNVVPIVLPPLRERSEDIPELASYFIGRFAEEMNIEPGAVEPAAIELLQSFDWPGNVRELENLLKRIMVMQSDQAITPDHVKLALPPGSEPKSESVAPA</sequence>
<dbReference type="CDD" id="cd00009">
    <property type="entry name" value="AAA"/>
    <property type="match status" value="1"/>
</dbReference>
<keyword evidence="5" id="KW-0804">Transcription</keyword>
<evidence type="ECO:0000313" key="7">
    <source>
        <dbReference type="EMBL" id="GAG03376.1"/>
    </source>
</evidence>
<evidence type="ECO:0000256" key="2">
    <source>
        <dbReference type="ARBA" id="ARBA00022840"/>
    </source>
</evidence>